<sequence>MNDTGATEPLLKTCPNSSITNVAYDCITEEFVGRYESEKVKMKFARRAVYLSTVDGVECIFFRNILTSTSICPSIFPTRGSIRGSVFNLASATLGAGALSLPYAVAVSGLGFAVAQLILAAFLTVYSIRLLVRAEDITKYEL</sequence>
<dbReference type="EMBL" id="CM047583">
    <property type="protein sequence ID" value="KAI9914205.1"/>
    <property type="molecule type" value="Genomic_DNA"/>
</dbReference>
<accession>A0ACC0W6E0</accession>
<organism evidence="1 2">
    <name type="scientific">Peronosclerospora sorghi</name>
    <dbReference type="NCBI Taxonomy" id="230839"/>
    <lineage>
        <taxon>Eukaryota</taxon>
        <taxon>Sar</taxon>
        <taxon>Stramenopiles</taxon>
        <taxon>Oomycota</taxon>
        <taxon>Peronosporomycetes</taxon>
        <taxon>Peronosporales</taxon>
        <taxon>Peronosporaceae</taxon>
        <taxon>Peronosclerospora</taxon>
    </lineage>
</organism>
<protein>
    <submittedName>
        <fullName evidence="1">Uncharacterized protein</fullName>
    </submittedName>
</protein>
<proteinExistence type="predicted"/>
<dbReference type="Proteomes" id="UP001163321">
    <property type="component" value="Chromosome 4"/>
</dbReference>
<comment type="caution">
    <text evidence="1">The sequence shown here is derived from an EMBL/GenBank/DDBJ whole genome shotgun (WGS) entry which is preliminary data.</text>
</comment>
<name>A0ACC0W6E0_9STRA</name>
<reference evidence="1 2" key="1">
    <citation type="journal article" date="2022" name="bioRxiv">
        <title>The genome of the oomycete Peronosclerospora sorghi, a cosmopolitan pathogen of maize and sorghum, is inflated with dispersed pseudogenes.</title>
        <authorList>
            <person name="Fletcher K."/>
            <person name="Martin F."/>
            <person name="Isakeit T."/>
            <person name="Cavanaugh K."/>
            <person name="Magill C."/>
            <person name="Michelmore R."/>
        </authorList>
    </citation>
    <scope>NUCLEOTIDE SEQUENCE [LARGE SCALE GENOMIC DNA]</scope>
    <source>
        <strain evidence="1">P6</strain>
    </source>
</reference>
<evidence type="ECO:0000313" key="2">
    <source>
        <dbReference type="Proteomes" id="UP001163321"/>
    </source>
</evidence>
<keyword evidence="2" id="KW-1185">Reference proteome</keyword>
<gene>
    <name evidence="1" type="ORF">PsorP6_004886</name>
</gene>
<evidence type="ECO:0000313" key="1">
    <source>
        <dbReference type="EMBL" id="KAI9914205.1"/>
    </source>
</evidence>